<accession>A0A835C9E5</accession>
<organism evidence="2 3">
    <name type="scientific">Senna tora</name>
    <dbReference type="NCBI Taxonomy" id="362788"/>
    <lineage>
        <taxon>Eukaryota</taxon>
        <taxon>Viridiplantae</taxon>
        <taxon>Streptophyta</taxon>
        <taxon>Embryophyta</taxon>
        <taxon>Tracheophyta</taxon>
        <taxon>Spermatophyta</taxon>
        <taxon>Magnoliopsida</taxon>
        <taxon>eudicotyledons</taxon>
        <taxon>Gunneridae</taxon>
        <taxon>Pentapetalae</taxon>
        <taxon>rosids</taxon>
        <taxon>fabids</taxon>
        <taxon>Fabales</taxon>
        <taxon>Fabaceae</taxon>
        <taxon>Caesalpinioideae</taxon>
        <taxon>Cassia clade</taxon>
        <taxon>Senna</taxon>
    </lineage>
</organism>
<evidence type="ECO:0000313" key="2">
    <source>
        <dbReference type="EMBL" id="KAF7834061.1"/>
    </source>
</evidence>
<dbReference type="Gene3D" id="3.30.565.10">
    <property type="entry name" value="Histidine kinase-like ATPase, C-terminal domain"/>
    <property type="match status" value="1"/>
</dbReference>
<dbReference type="PANTHER" id="PTHR32387:SF3">
    <property type="entry name" value="ATP_DNA BINDING PROTEIN"/>
    <property type="match status" value="1"/>
</dbReference>
<reference evidence="2" key="1">
    <citation type="submission" date="2020-09" db="EMBL/GenBank/DDBJ databases">
        <title>Genome-Enabled Discovery of Anthraquinone Biosynthesis in Senna tora.</title>
        <authorList>
            <person name="Kang S.-H."/>
            <person name="Pandey R.P."/>
            <person name="Lee C.-M."/>
            <person name="Sim J.-S."/>
            <person name="Jeong J.-T."/>
            <person name="Choi B.-S."/>
            <person name="Jung M."/>
            <person name="Ginzburg D."/>
            <person name="Zhao K."/>
            <person name="Won S.Y."/>
            <person name="Oh T.-J."/>
            <person name="Yu Y."/>
            <person name="Kim N.-H."/>
            <person name="Lee O.R."/>
            <person name="Lee T.-H."/>
            <person name="Bashyal P."/>
            <person name="Kim T.-S."/>
            <person name="Lee W.-H."/>
            <person name="Kawkins C."/>
            <person name="Kim C.-K."/>
            <person name="Kim J.S."/>
            <person name="Ahn B.O."/>
            <person name="Rhee S.Y."/>
            <person name="Sohng J.K."/>
        </authorList>
    </citation>
    <scope>NUCLEOTIDE SEQUENCE</scope>
    <source>
        <tissue evidence="2">Leaf</tissue>
    </source>
</reference>
<dbReference type="InterPro" id="IPR036890">
    <property type="entry name" value="HATPase_C_sf"/>
</dbReference>
<dbReference type="GO" id="GO:0003677">
    <property type="term" value="F:DNA binding"/>
    <property type="evidence" value="ECO:0007669"/>
    <property type="project" value="UniProtKB-KW"/>
</dbReference>
<dbReference type="EMBL" id="JAAIUW010000004">
    <property type="protein sequence ID" value="KAF7834061.1"/>
    <property type="molecule type" value="Genomic_DNA"/>
</dbReference>
<keyword evidence="2" id="KW-0238">DNA-binding</keyword>
<dbReference type="PANTHER" id="PTHR32387">
    <property type="entry name" value="WU:FJ29H11"/>
    <property type="match status" value="1"/>
</dbReference>
<dbReference type="InterPro" id="IPR052957">
    <property type="entry name" value="Auxin_embryo_med"/>
</dbReference>
<dbReference type="NCBIfam" id="NF047352">
    <property type="entry name" value="P_loop_sacsin"/>
    <property type="match status" value="1"/>
</dbReference>
<protein>
    <submittedName>
        <fullName evidence="2">ATP/DNA-binding protein</fullName>
    </submittedName>
</protein>
<gene>
    <name evidence="2" type="ORF">G2W53_008920</name>
</gene>
<proteinExistence type="predicted"/>
<comment type="caution">
    <text evidence="2">The sequence shown here is derived from an EMBL/GenBank/DDBJ whole genome shotgun (WGS) entry which is preliminary data.</text>
</comment>
<keyword evidence="3" id="KW-1185">Reference proteome</keyword>
<dbReference type="Pfam" id="PF25794">
    <property type="entry name" value="SACS"/>
    <property type="match status" value="1"/>
</dbReference>
<evidence type="ECO:0000259" key="1">
    <source>
        <dbReference type="Pfam" id="PF25794"/>
    </source>
</evidence>
<dbReference type="Proteomes" id="UP000634136">
    <property type="component" value="Unassembled WGS sequence"/>
</dbReference>
<dbReference type="InterPro" id="IPR058210">
    <property type="entry name" value="SACS/Nov_dom"/>
</dbReference>
<dbReference type="SUPFAM" id="SSF55874">
    <property type="entry name" value="ATPase domain of HSP90 chaperone/DNA topoisomerase II/histidine kinase"/>
    <property type="match status" value="1"/>
</dbReference>
<evidence type="ECO:0000313" key="3">
    <source>
        <dbReference type="Proteomes" id="UP000634136"/>
    </source>
</evidence>
<name>A0A835C9E5_9FABA</name>
<feature type="domain" description="Sacsin/Nov" evidence="1">
    <location>
        <begin position="27"/>
        <end position="143"/>
    </location>
</feature>
<dbReference type="OrthoDB" id="1262810at2759"/>
<sequence length="1640" mass="186878">MATPKEHIEEIRGSKFSIGGTLNPLTEDLHQAVKNLSAELYAKDVHFLMELIQNAEDNQYDEGVDPSLEFIITSKDITATGAPATLLILNNEKGFSSKNIDSICSVGRSTKKGNRRSGYIGEKGIGFKSVFLITATPYIFSNGYQIRFNEEPCPHCGLGYIVPEWVDENPTLHDIQQICGVRDSDSLPTTTIVLPLKKDKVKPVKHQLSTIHPEVLLFLSKIRRLAVREVNEDPRLNSVSAVSISSETDLKTRKNMNAESYTLHLSAEENGGSDEECMYHMWKQRFPVRPENRVDRRMDVEEWVITLAFPNQERLNRGRSSPGIYAFLPTEMVTDFPFIIQADFVLASSRESILLDDKWNQGILNCVPSAFMDAFKSVVIAMEDAPVSSLPRFFKFLPVKSSSYEVLNGVRETIRAKLVEENIVPIETYTKQKHFKKPGEVSRLLPAFWDILAKAREQGVQLHNLSSHGSYILSSSFDQAQYNQILDFLGVQLVSNNWYAKCIQSSNLVMGVSEDAYLQLLLFIAKHWESRFSGSNSNMKNIQLIKYVGSDGNESFFNLSVCSRYNGGNSILLANQNTAVPWLIDWNKEFRCAGNRYFMPESTQKAIQIFPKNQTLLEWLKKEVNVSTLSVYSYAKLISISINSDRPLALAYAHFLYHSSNFFSLSEVEDLCSSMPLIDNYGGVAACRVGVLMPANVSKWADLIVSNPWRAEGYVELSEDYLHSRQYAGQSSRDKELLNFLKTRVGASDIPDISPPNAGFSAVNTPLTKENAFLLLEWIRKLKYKGVLPGRFLKSIREGSWLKVTVNGYRSPSQSFLIGSSLGSLLQNGSVLVDIPLVDQSFYGDRIFKYEEELKTVGVMFEYGEACEFIGKELMSRAASFTLSRGQVLSVLQFMRYLRRSLLPLDHFVSSIKKGSWLKTSRGYMCPVGSVLFDSEWQTASQISDIPFIDRSYYGEEIYDFKVELLLLGVKVGFNASYQHVIDHFKSTSYLSHLTPEAVILILECLHFVDASSKLVDALKGTKCLKTKMGYNAPGECYLPDPVWGCILEVFSGFPVIDREFYGNKILTYRNDLKKMGVVVDFEDAIKAFGTAFKQKASQTSLTKQHVESFLSCYRRLKEAKYDFPKEFSSVLTTAKWLRTRLADYRPPKDCILFGPEWESLSPITRLPFIDDSDNFYGDGIHEYKEELKRMGVITELRHGLKFVTTSLRFPRDPTSITPENVFSLLECIRFMQESYQSFDDDFKERLSRNWLKTHVGYLPPDQCLWFDSEWEYLRKYEWKPEKEADKKVWIPKGEDGEWVNSEECVIHDKDDLFGSRLNVLERHYEKKLLPFFSSAMDVKYNPSVDDYMELWKDWESSEEHFSLGKCCKFWNFILQHWGLKTQKKVGDRLKKLPAASGADGIVLLDRFDVFVADNLHLKNLFEEEKVFVWLPEPSLAPIERSKLLDIYREIGVRPISESVEKEESSILDGVKLKQVDARSIFIGKGLIKLILSFLACSSLKLEVEKRHKAVEGLINLTVYEMIEPISVRYSLSLSSGDVITKEANKMIRWESGSSKLFTQQMDLNSGNAARIKYATYFSEAISVGVLCENVDHVHALSELIKLAFLLKFEEEAVDFLMESKDLQIFLEDESFLKCAFQSN</sequence>